<gene>
    <name evidence="2" type="ORF">OOZ53_01585</name>
</gene>
<keyword evidence="1" id="KW-0472">Membrane</keyword>
<comment type="caution">
    <text evidence="2">The sequence shown here is derived from an EMBL/GenBank/DDBJ whole genome shotgun (WGS) entry which is preliminary data.</text>
</comment>
<keyword evidence="3" id="KW-1185">Reference proteome</keyword>
<proteinExistence type="predicted"/>
<organism evidence="2 3">
    <name type="scientific">Hoeflea poritis</name>
    <dbReference type="NCBI Taxonomy" id="2993659"/>
    <lineage>
        <taxon>Bacteria</taxon>
        <taxon>Pseudomonadati</taxon>
        <taxon>Pseudomonadota</taxon>
        <taxon>Alphaproteobacteria</taxon>
        <taxon>Hyphomicrobiales</taxon>
        <taxon>Rhizobiaceae</taxon>
        <taxon>Hoeflea</taxon>
    </lineage>
</organism>
<dbReference type="EMBL" id="JAPJZH010000001">
    <property type="protein sequence ID" value="MDA4844016.1"/>
    <property type="molecule type" value="Genomic_DNA"/>
</dbReference>
<accession>A0ABT4VH46</accession>
<sequence>MTDIQQLLFGAFLIASVMLFVALITAPFEAMTWWSRWTAGPDEDVDDENHRARAMMPDESRLAETKAVVFYVTGIGTITGERHPKLEQHFLDELKLRLPYVTVIEDFFPYSPAGIPLTGQRIFARFWRFSGRHRAFVTQNLIRLRNMFQVLVAADGRYGPIYSAGTFRIIREKLLENGHAPQSHQPVILLGYSGGAEISLGAAPFLHGAFQSRLTLLSLGGVLSSHAGIASLNRIVHLEGSTDRVSRISGLFFVHRWRIFGSSYWNKARKQGLISKIRLKGISHNGPGGYLDAHTRTTEEGPSNLERTLEAIKKVVDQEIEASRTGIEPSA</sequence>
<dbReference type="Proteomes" id="UP001148313">
    <property type="component" value="Unassembled WGS sequence"/>
</dbReference>
<evidence type="ECO:0000313" key="2">
    <source>
        <dbReference type="EMBL" id="MDA4844016.1"/>
    </source>
</evidence>
<name>A0ABT4VH46_9HYPH</name>
<dbReference type="RefSeq" id="WP_271087537.1">
    <property type="nucleotide sequence ID" value="NZ_JAPJZH010000001.1"/>
</dbReference>
<keyword evidence="1" id="KW-0812">Transmembrane</keyword>
<protein>
    <recommendedName>
        <fullName evidence="4">Alpha/beta hydrolase</fullName>
    </recommendedName>
</protein>
<keyword evidence="1" id="KW-1133">Transmembrane helix</keyword>
<evidence type="ECO:0008006" key="4">
    <source>
        <dbReference type="Google" id="ProtNLM"/>
    </source>
</evidence>
<evidence type="ECO:0000313" key="3">
    <source>
        <dbReference type="Proteomes" id="UP001148313"/>
    </source>
</evidence>
<evidence type="ECO:0000256" key="1">
    <source>
        <dbReference type="SAM" id="Phobius"/>
    </source>
</evidence>
<reference evidence="2" key="1">
    <citation type="submission" date="2022-11" db="EMBL/GenBank/DDBJ databases">
        <title>Hoeflea poritis sp. nov., isolated from scleractinian coral Porites lutea.</title>
        <authorList>
            <person name="Zhang G."/>
            <person name="Wei Q."/>
            <person name="Cai L."/>
        </authorList>
    </citation>
    <scope>NUCLEOTIDE SEQUENCE</scope>
    <source>
        <strain evidence="2">E7-10</strain>
    </source>
</reference>
<feature type="transmembrane region" description="Helical" evidence="1">
    <location>
        <begin position="6"/>
        <end position="26"/>
    </location>
</feature>